<feature type="compositionally biased region" description="Polar residues" evidence="1">
    <location>
        <begin position="50"/>
        <end position="72"/>
    </location>
</feature>
<name>A0A6G1GPT9_9PEZI</name>
<proteinExistence type="predicted"/>
<organism evidence="2 3">
    <name type="scientific">Aulographum hederae CBS 113979</name>
    <dbReference type="NCBI Taxonomy" id="1176131"/>
    <lineage>
        <taxon>Eukaryota</taxon>
        <taxon>Fungi</taxon>
        <taxon>Dikarya</taxon>
        <taxon>Ascomycota</taxon>
        <taxon>Pezizomycotina</taxon>
        <taxon>Dothideomycetes</taxon>
        <taxon>Pleosporomycetidae</taxon>
        <taxon>Aulographales</taxon>
        <taxon>Aulographaceae</taxon>
    </lineage>
</organism>
<reference evidence="2" key="1">
    <citation type="journal article" date="2020" name="Stud. Mycol.">
        <title>101 Dothideomycetes genomes: a test case for predicting lifestyles and emergence of pathogens.</title>
        <authorList>
            <person name="Haridas S."/>
            <person name="Albert R."/>
            <person name="Binder M."/>
            <person name="Bloem J."/>
            <person name="Labutti K."/>
            <person name="Salamov A."/>
            <person name="Andreopoulos B."/>
            <person name="Baker S."/>
            <person name="Barry K."/>
            <person name="Bills G."/>
            <person name="Bluhm B."/>
            <person name="Cannon C."/>
            <person name="Castanera R."/>
            <person name="Culley D."/>
            <person name="Daum C."/>
            <person name="Ezra D."/>
            <person name="Gonzalez J."/>
            <person name="Henrissat B."/>
            <person name="Kuo A."/>
            <person name="Liang C."/>
            <person name="Lipzen A."/>
            <person name="Lutzoni F."/>
            <person name="Magnuson J."/>
            <person name="Mondo S."/>
            <person name="Nolan M."/>
            <person name="Ohm R."/>
            <person name="Pangilinan J."/>
            <person name="Park H.-J."/>
            <person name="Ramirez L."/>
            <person name="Alfaro M."/>
            <person name="Sun H."/>
            <person name="Tritt A."/>
            <person name="Yoshinaga Y."/>
            <person name="Zwiers L.-H."/>
            <person name="Turgeon B."/>
            <person name="Goodwin S."/>
            <person name="Spatafora J."/>
            <person name="Crous P."/>
            <person name="Grigoriev I."/>
        </authorList>
    </citation>
    <scope>NUCLEOTIDE SEQUENCE</scope>
    <source>
        <strain evidence="2">CBS 113979</strain>
    </source>
</reference>
<keyword evidence="3" id="KW-1185">Reference proteome</keyword>
<evidence type="ECO:0000313" key="3">
    <source>
        <dbReference type="Proteomes" id="UP000800041"/>
    </source>
</evidence>
<accession>A0A6G1GPT9</accession>
<feature type="region of interest" description="Disordered" evidence="1">
    <location>
        <begin position="47"/>
        <end position="73"/>
    </location>
</feature>
<gene>
    <name evidence="2" type="ORF">K402DRAFT_189853</name>
</gene>
<sequence length="185" mass="20014">MTHTNQTTVFHPYRDIKASGCLAVKPTRAASVTRTACSRCLLDLPPARSGASTHSSKGQSWTHAGKSSSRGASTCGAEKMCIELSVALTIEKRSDEGDHINIRTEGEALRPYHLHSHTLPHPFPTSHIIVSSRQLAAASRSNLFPQIGALLHILGCSSISSLRLTRPIAIHEFHRIIHTPAAYPA</sequence>
<evidence type="ECO:0000313" key="2">
    <source>
        <dbReference type="EMBL" id="KAF1982769.1"/>
    </source>
</evidence>
<protein>
    <submittedName>
        <fullName evidence="2">Uncharacterized protein</fullName>
    </submittedName>
</protein>
<evidence type="ECO:0000256" key="1">
    <source>
        <dbReference type="SAM" id="MobiDB-lite"/>
    </source>
</evidence>
<dbReference type="EMBL" id="ML977181">
    <property type="protein sequence ID" value="KAF1982769.1"/>
    <property type="molecule type" value="Genomic_DNA"/>
</dbReference>
<dbReference type="Proteomes" id="UP000800041">
    <property type="component" value="Unassembled WGS sequence"/>
</dbReference>
<dbReference type="AlphaFoldDB" id="A0A6G1GPT9"/>